<gene>
    <name evidence="6" type="primary">aas</name>
    <name evidence="6" type="ORF">NCTC5906_01563</name>
</gene>
<dbReference type="PANTHER" id="PTHR43767">
    <property type="entry name" value="LONG-CHAIN-FATTY-ACID--COA LIGASE"/>
    <property type="match status" value="1"/>
</dbReference>
<dbReference type="GO" id="GO:0016878">
    <property type="term" value="F:acid-thiol ligase activity"/>
    <property type="evidence" value="ECO:0007669"/>
    <property type="project" value="UniProtKB-ARBA"/>
</dbReference>
<feature type="transmembrane region" description="Helical" evidence="4">
    <location>
        <begin position="238"/>
        <end position="261"/>
    </location>
</feature>
<dbReference type="SUPFAM" id="SSF69593">
    <property type="entry name" value="Glycerol-3-phosphate (1)-acyltransferase"/>
    <property type="match status" value="1"/>
</dbReference>
<dbReference type="Gene3D" id="1.20.1250.20">
    <property type="entry name" value="MFS general substrate transporter like domains"/>
    <property type="match status" value="1"/>
</dbReference>
<proteinExistence type="predicted"/>
<dbReference type="InterPro" id="IPR011701">
    <property type="entry name" value="MFS"/>
</dbReference>
<dbReference type="EMBL" id="LR134327">
    <property type="protein sequence ID" value="VEF43629.1"/>
    <property type="molecule type" value="Genomic_DNA"/>
</dbReference>
<feature type="transmembrane region" description="Helical" evidence="4">
    <location>
        <begin position="78"/>
        <end position="98"/>
    </location>
</feature>
<feature type="transmembrane region" description="Helical" evidence="4">
    <location>
        <begin position="327"/>
        <end position="349"/>
    </location>
</feature>
<evidence type="ECO:0000256" key="3">
    <source>
        <dbReference type="ARBA" id="ARBA00023136"/>
    </source>
</evidence>
<dbReference type="GO" id="GO:0016746">
    <property type="term" value="F:acyltransferase activity"/>
    <property type="evidence" value="ECO:0007669"/>
    <property type="project" value="InterPro"/>
</dbReference>
<feature type="transmembrane region" description="Helical" evidence="4">
    <location>
        <begin position="175"/>
        <end position="196"/>
    </location>
</feature>
<accession>A0A3S4QBT8</accession>
<keyword evidence="1 4" id="KW-0812">Transmembrane</keyword>
<dbReference type="SUPFAM" id="SSF103473">
    <property type="entry name" value="MFS general substrate transporter"/>
    <property type="match status" value="1"/>
</dbReference>
<dbReference type="Gene3D" id="3.40.50.12780">
    <property type="entry name" value="N-terminal domain of ligase-like"/>
    <property type="match status" value="1"/>
</dbReference>
<dbReference type="PANTHER" id="PTHR43767:SF1">
    <property type="entry name" value="NONRIBOSOMAL PEPTIDE SYNTHASE PES1 (EUROFUNG)-RELATED"/>
    <property type="match status" value="1"/>
</dbReference>
<dbReference type="InterPro" id="IPR045851">
    <property type="entry name" value="AMP-bd_C_sf"/>
</dbReference>
<reference evidence="6 7" key="1">
    <citation type="submission" date="2018-12" db="EMBL/GenBank/DDBJ databases">
        <authorList>
            <consortium name="Pathogen Informatics"/>
        </authorList>
    </citation>
    <scope>NUCLEOTIDE SEQUENCE [LARGE SCALE GENOMIC DNA]</scope>
    <source>
        <strain evidence="6 7">NCTC5906</strain>
    </source>
</reference>
<dbReference type="GO" id="GO:0022857">
    <property type="term" value="F:transmembrane transporter activity"/>
    <property type="evidence" value="ECO:0007669"/>
    <property type="project" value="InterPro"/>
</dbReference>
<dbReference type="Pfam" id="PF07690">
    <property type="entry name" value="MFS_1"/>
    <property type="match status" value="1"/>
</dbReference>
<dbReference type="PROSITE" id="PS00455">
    <property type="entry name" value="AMP_BINDING"/>
    <property type="match status" value="1"/>
</dbReference>
<dbReference type="SUPFAM" id="SSF56801">
    <property type="entry name" value="Acetyl-CoA synthetase-like"/>
    <property type="match status" value="1"/>
</dbReference>
<dbReference type="Proteomes" id="UP000272690">
    <property type="component" value="Chromosome"/>
</dbReference>
<feature type="transmembrane region" description="Helical" evidence="4">
    <location>
        <begin position="394"/>
        <end position="412"/>
    </location>
</feature>
<dbReference type="NCBIfam" id="NF006386">
    <property type="entry name" value="PRK08633.1"/>
    <property type="match status" value="1"/>
</dbReference>
<dbReference type="InterPro" id="IPR036259">
    <property type="entry name" value="MFS_trans_sf"/>
</dbReference>
<feature type="transmembrane region" description="Helical" evidence="4">
    <location>
        <begin position="273"/>
        <end position="294"/>
    </location>
</feature>
<dbReference type="CDD" id="cd07989">
    <property type="entry name" value="LPLAT_AGPAT-like"/>
    <property type="match status" value="1"/>
</dbReference>
<name>A0A3S4QBT8_AGGAP</name>
<feature type="transmembrane region" description="Helical" evidence="4">
    <location>
        <begin position="301"/>
        <end position="321"/>
    </location>
</feature>
<evidence type="ECO:0000259" key="5">
    <source>
        <dbReference type="SMART" id="SM00563"/>
    </source>
</evidence>
<keyword evidence="2 4" id="KW-1133">Transmembrane helix</keyword>
<evidence type="ECO:0000256" key="4">
    <source>
        <dbReference type="SAM" id="Phobius"/>
    </source>
</evidence>
<evidence type="ECO:0000256" key="1">
    <source>
        <dbReference type="ARBA" id="ARBA00022692"/>
    </source>
</evidence>
<dbReference type="OrthoDB" id="9803968at2"/>
<dbReference type="InterPro" id="IPR050237">
    <property type="entry name" value="ATP-dep_AMP-bd_enzyme"/>
</dbReference>
<dbReference type="RefSeq" id="WP_005703149.1">
    <property type="nucleotide sequence ID" value="NZ_AEWB02000006.1"/>
</dbReference>
<dbReference type="InterPro" id="IPR020845">
    <property type="entry name" value="AMP-binding_CS"/>
</dbReference>
<dbReference type="InterPro" id="IPR002123">
    <property type="entry name" value="Plipid/glycerol_acylTrfase"/>
</dbReference>
<organism evidence="6 7">
    <name type="scientific">Aggregatibacter aphrophilus ATCC 33389</name>
    <dbReference type="NCBI Taxonomy" id="985008"/>
    <lineage>
        <taxon>Bacteria</taxon>
        <taxon>Pseudomonadati</taxon>
        <taxon>Pseudomonadota</taxon>
        <taxon>Gammaproteobacteria</taxon>
        <taxon>Pasteurellales</taxon>
        <taxon>Pasteurellaceae</taxon>
        <taxon>Aggregatibacter</taxon>
    </lineage>
</organism>
<dbReference type="GeneID" id="49635970"/>
<keyword evidence="3 4" id="KW-0472">Membrane</keyword>
<feature type="transmembrane region" description="Helical" evidence="4">
    <location>
        <begin position="369"/>
        <end position="388"/>
    </location>
</feature>
<feature type="domain" description="Phospholipid/glycerol acyltransferase" evidence="5">
    <location>
        <begin position="447"/>
        <end position="559"/>
    </location>
</feature>
<dbReference type="InterPro" id="IPR042099">
    <property type="entry name" value="ANL_N_sf"/>
</dbReference>
<dbReference type="Pfam" id="PF01553">
    <property type="entry name" value="Acyltransferase"/>
    <property type="match status" value="1"/>
</dbReference>
<sequence>MKELLKIRGFLPYLAIAFLNASVDLAHKITIQNVLLKSFDGDTLVVLTALVNAMILLPFVFLFSPAGFINDKYSHTKVIRYAAVVGVFISFAIFLSYLAGAFEIAFILTLILAAQSAVYSPAKYGIIKSIVGTEHLGAANGIIQALTILAILFSSFAFSYIFEVIYVASDNPSDILSSIYFIGFLIVIFSALEAIFSFKLPFFSAAESEEKTQFSAKKYFSLSYLKENVKLVRSDKNIWLSIIGLSIFWGVSQVIVAAFPAHYKMLFNDDNALVIQMILAISGIGLIFGSYIAGAMSKYHIELGIVPLGALGLFLSLFFLASSGSVAIISFCSFCFGLFGGLLIVPLNATIQFFAPEASMGKILAGNNFVQNIAMIGFLLLSIAFVYADISTTGLFIFVAVVCFIGSLYAILQVPHLFTRLFLLVFLKTGYRFHVEGLKNLPQSGGVLLLGNHISWIDWLVLQAASPRAIKFVMYRGIYNKWYLTWIFKFFKVIPIGAGSSKESIETIRQYLENGEVVALFPEGHISYNGQINEFQRGYELSIKEWQDVCVVPFYLRGLWGSSFSRADAHYKELTKQRGKRDIIVAFGKPIREFIDHVAMKQKVVELSFSSWENFIARQQPLTHHWLDMAKGNSLRECVADSMGTELTNAKFISAVLVFSKLFKQTLTNEKNVGVLLPSSAMGAIVNMALFVNGKVPVNLNYTLSEQSMALALKKANIQQVITSEKFLTKLSGKGFDYQALLADKAVMMEELGKAVSKTQKTLAFLTALFMPASWIKLLNFADVSLDDTATILFSSGSEGEPKGIELTHKNLLTNIRQISDLLNFRKDDVILNSLPIFHSFGLTVTTLLPLCEGVKMVSVPDPTDGATVGKMAARHNASILFGTSTFFRLYIKNKKLHPLMFQNIRMVVAGAEKLKTDVKEAFRLKFGLEIYEGYGTTETAPVAAVNMPNILEKETLKELTFNKQGSVGLPLPGTIIKIVDPESLQELATGEDGLILIGGGQVMKGYLNDAEKTADVIAEIDGVRYYKTGDKGHIDENGFITIVDRYSRFAKVGGEMISLGSVEEQIAQVLNDDVQFTAANVPDEKKGEAVVLLVKTELDINEVINILKNSAIPPLMQPSFVFKVDEIPTLASGKVDFKGAKKLAVTLVENNE</sequence>
<evidence type="ECO:0000256" key="2">
    <source>
        <dbReference type="ARBA" id="ARBA00022989"/>
    </source>
</evidence>
<dbReference type="Gene3D" id="3.30.300.30">
    <property type="match status" value="1"/>
</dbReference>
<evidence type="ECO:0000313" key="6">
    <source>
        <dbReference type="EMBL" id="VEF43629.1"/>
    </source>
</evidence>
<feature type="transmembrane region" description="Helical" evidence="4">
    <location>
        <begin position="44"/>
        <end position="66"/>
    </location>
</feature>
<protein>
    <submittedName>
        <fullName evidence="6">Bifunctional protein aas</fullName>
    </submittedName>
</protein>
<dbReference type="InterPro" id="IPR000873">
    <property type="entry name" value="AMP-dep_synth/lig_dom"/>
</dbReference>
<feature type="transmembrane region" description="Helical" evidence="4">
    <location>
        <begin position="143"/>
        <end position="169"/>
    </location>
</feature>
<evidence type="ECO:0000313" key="7">
    <source>
        <dbReference type="Proteomes" id="UP000272690"/>
    </source>
</evidence>
<dbReference type="Pfam" id="PF00501">
    <property type="entry name" value="AMP-binding"/>
    <property type="match status" value="1"/>
</dbReference>
<dbReference type="CDD" id="cd06173">
    <property type="entry name" value="MFS_MefA_like"/>
    <property type="match status" value="1"/>
</dbReference>
<dbReference type="AlphaFoldDB" id="A0A3S4QBT8"/>
<dbReference type="SMART" id="SM00563">
    <property type="entry name" value="PlsC"/>
    <property type="match status" value="1"/>
</dbReference>